<evidence type="ECO:0000256" key="2">
    <source>
        <dbReference type="SAM" id="Phobius"/>
    </source>
</evidence>
<dbReference type="RefSeq" id="WP_164695838.1">
    <property type="nucleotide sequence ID" value="NZ_JAAIKB010000007.1"/>
</dbReference>
<gene>
    <name evidence="3" type="ORF">G3576_18060</name>
</gene>
<feature type="region of interest" description="Disordered" evidence="1">
    <location>
        <begin position="1"/>
        <end position="20"/>
    </location>
</feature>
<dbReference type="EMBL" id="JAAIKB010000007">
    <property type="protein sequence ID" value="NGM21935.1"/>
    <property type="molecule type" value="Genomic_DNA"/>
</dbReference>
<feature type="transmembrane region" description="Helical" evidence="2">
    <location>
        <begin position="213"/>
        <end position="237"/>
    </location>
</feature>
<reference evidence="3 4" key="1">
    <citation type="submission" date="2020-03" db="EMBL/GenBank/DDBJ databases">
        <title>Roseomonas stagni sp. nov., isolated from pond water in Japan.</title>
        <authorList>
            <person name="Furuhata K."/>
            <person name="Miyamoto H."/>
            <person name="Goto K."/>
        </authorList>
    </citation>
    <scope>NUCLEOTIDE SEQUENCE [LARGE SCALE GENOMIC DNA]</scope>
    <source>
        <strain evidence="3 4">PeD5</strain>
    </source>
</reference>
<evidence type="ECO:0000313" key="3">
    <source>
        <dbReference type="EMBL" id="NGM21935.1"/>
    </source>
</evidence>
<sequence length="239" mass="25936">MNALSGANEPGDTGPKPITKDIRNRFSKVDIYKDDLEEIHRILTQTVGSYKLSTNDYEYSSVTQLIETGNDPRPKKIDIVADNAWLFLYLDQSNGATVSATSLARYPAGRDAADRLTARLKKCARMSLPDVGEHPAANMVLGIVWVLAVLALILVVVEFAGKIAAALHFPFGDLGAGLVGMLLGPLVAYLFFRQGRSRIFVDKARLEANFWEKHGGAFLIALIGPAAALLIAAIQLISK</sequence>
<keyword evidence="2" id="KW-0812">Transmembrane</keyword>
<organism evidence="3 4">
    <name type="scientific">Falsiroseomonas algicola</name>
    <dbReference type="NCBI Taxonomy" id="2716930"/>
    <lineage>
        <taxon>Bacteria</taxon>
        <taxon>Pseudomonadati</taxon>
        <taxon>Pseudomonadota</taxon>
        <taxon>Alphaproteobacteria</taxon>
        <taxon>Acetobacterales</taxon>
        <taxon>Roseomonadaceae</taxon>
        <taxon>Falsiroseomonas</taxon>
    </lineage>
</organism>
<feature type="transmembrane region" description="Helical" evidence="2">
    <location>
        <begin position="136"/>
        <end position="157"/>
    </location>
</feature>
<feature type="transmembrane region" description="Helical" evidence="2">
    <location>
        <begin position="169"/>
        <end position="192"/>
    </location>
</feature>
<keyword evidence="2" id="KW-1133">Transmembrane helix</keyword>
<accession>A0A6M1LNI9</accession>
<proteinExistence type="predicted"/>
<dbReference type="Proteomes" id="UP000475385">
    <property type="component" value="Unassembled WGS sequence"/>
</dbReference>
<dbReference type="AlphaFoldDB" id="A0A6M1LNI9"/>
<evidence type="ECO:0000313" key="4">
    <source>
        <dbReference type="Proteomes" id="UP000475385"/>
    </source>
</evidence>
<evidence type="ECO:0000256" key="1">
    <source>
        <dbReference type="SAM" id="MobiDB-lite"/>
    </source>
</evidence>
<protein>
    <submittedName>
        <fullName evidence="3">Uncharacterized protein</fullName>
    </submittedName>
</protein>
<keyword evidence="2" id="KW-0472">Membrane</keyword>
<name>A0A6M1LNI9_9PROT</name>
<comment type="caution">
    <text evidence="3">The sequence shown here is derived from an EMBL/GenBank/DDBJ whole genome shotgun (WGS) entry which is preliminary data.</text>
</comment>
<keyword evidence="4" id="KW-1185">Reference proteome</keyword>